<keyword evidence="1" id="KW-0175">Coiled coil</keyword>
<keyword evidence="4" id="KW-1185">Reference proteome</keyword>
<feature type="region of interest" description="Disordered" evidence="2">
    <location>
        <begin position="1"/>
        <end position="32"/>
    </location>
</feature>
<dbReference type="InterPro" id="IPR024849">
    <property type="entry name" value="Shootin-1"/>
</dbReference>
<dbReference type="GO" id="GO:0005737">
    <property type="term" value="C:cytoplasm"/>
    <property type="evidence" value="ECO:0007669"/>
    <property type="project" value="TreeGrafter"/>
</dbReference>
<feature type="compositionally biased region" description="Basic and acidic residues" evidence="2">
    <location>
        <begin position="355"/>
        <end position="364"/>
    </location>
</feature>
<dbReference type="GO" id="GO:2001224">
    <property type="term" value="P:positive regulation of neuron migration"/>
    <property type="evidence" value="ECO:0007669"/>
    <property type="project" value="TreeGrafter"/>
</dbReference>
<dbReference type="PANTHER" id="PTHR46606">
    <property type="entry name" value="SHOOTIN-1"/>
    <property type="match status" value="1"/>
</dbReference>
<dbReference type="Proteomes" id="UP001458880">
    <property type="component" value="Unassembled WGS sequence"/>
</dbReference>
<sequence>MANGTTNIPLRRSLSRSGSNSGPTSPTPRTSTVSISLNLDRDVDRLKLKFEESESKRKALLNRNEKNIRNYIELEKRYNNLQTKNEELETELFEKNESLAKLTTVSKSLFQEYDMLKNKYEAETGAMHMALNDASHWYRENQKLRRRTLLLDKDLVDEGVDAGENGNDHDLENLRESVRQLSDEVARLQSDLNAAKLLEFETSEQNVNLTQDLEIERKRTKILEDRLTESEKENEQLLRISKMLQKELEDSKQSEQNQRDNAYRLRKEADDFKKERNVLAHQSTVLLQGLNCEDGLDQTLIFEIEDLKRTLEEERNKHNLEITALQEKLEELESNSHTEILEERLKLVESELERAQKSAEEAEKALAAASNSTPPTSN</sequence>
<dbReference type="EMBL" id="JASPKY010000094">
    <property type="protein sequence ID" value="KAK9737876.1"/>
    <property type="molecule type" value="Genomic_DNA"/>
</dbReference>
<evidence type="ECO:0000256" key="1">
    <source>
        <dbReference type="SAM" id="Coils"/>
    </source>
</evidence>
<name>A0AAW1LRQ0_POPJA</name>
<feature type="compositionally biased region" description="Low complexity" evidence="2">
    <location>
        <begin position="8"/>
        <end position="32"/>
    </location>
</feature>
<evidence type="ECO:0000313" key="4">
    <source>
        <dbReference type="Proteomes" id="UP001458880"/>
    </source>
</evidence>
<comment type="caution">
    <text evidence="3">The sequence shown here is derived from an EMBL/GenBank/DDBJ whole genome shotgun (WGS) entry which is preliminary data.</text>
</comment>
<feature type="coiled-coil region" evidence="1">
    <location>
        <begin position="43"/>
        <end position="105"/>
    </location>
</feature>
<feature type="coiled-coil region" evidence="1">
    <location>
        <begin position="171"/>
        <end position="254"/>
    </location>
</feature>
<protein>
    <recommendedName>
        <fullName evidence="5">Shootin-1</fullName>
    </recommendedName>
</protein>
<dbReference type="GO" id="GO:0048812">
    <property type="term" value="P:neuron projection morphogenesis"/>
    <property type="evidence" value="ECO:0007669"/>
    <property type="project" value="TreeGrafter"/>
</dbReference>
<dbReference type="PANTHER" id="PTHR46606:SF5">
    <property type="entry name" value="SHOOTIN-1"/>
    <property type="match status" value="1"/>
</dbReference>
<reference evidence="3 4" key="1">
    <citation type="journal article" date="2024" name="BMC Genomics">
        <title>De novo assembly and annotation of Popillia japonica's genome with initial clues to its potential as an invasive pest.</title>
        <authorList>
            <person name="Cucini C."/>
            <person name="Boschi S."/>
            <person name="Funari R."/>
            <person name="Cardaioli E."/>
            <person name="Iannotti N."/>
            <person name="Marturano G."/>
            <person name="Paoli F."/>
            <person name="Bruttini M."/>
            <person name="Carapelli A."/>
            <person name="Frati F."/>
            <person name="Nardi F."/>
        </authorList>
    </citation>
    <scope>NUCLEOTIDE SEQUENCE [LARGE SCALE GENOMIC DNA]</scope>
    <source>
        <strain evidence="3">DMR45628</strain>
    </source>
</reference>
<feature type="region of interest" description="Disordered" evidence="2">
    <location>
        <begin position="355"/>
        <end position="378"/>
    </location>
</feature>
<evidence type="ECO:0008006" key="5">
    <source>
        <dbReference type="Google" id="ProtNLM"/>
    </source>
</evidence>
<evidence type="ECO:0000256" key="2">
    <source>
        <dbReference type="SAM" id="MobiDB-lite"/>
    </source>
</evidence>
<dbReference type="AlphaFoldDB" id="A0AAW1LRQ0"/>
<organism evidence="3 4">
    <name type="scientific">Popillia japonica</name>
    <name type="common">Japanese beetle</name>
    <dbReference type="NCBI Taxonomy" id="7064"/>
    <lineage>
        <taxon>Eukaryota</taxon>
        <taxon>Metazoa</taxon>
        <taxon>Ecdysozoa</taxon>
        <taxon>Arthropoda</taxon>
        <taxon>Hexapoda</taxon>
        <taxon>Insecta</taxon>
        <taxon>Pterygota</taxon>
        <taxon>Neoptera</taxon>
        <taxon>Endopterygota</taxon>
        <taxon>Coleoptera</taxon>
        <taxon>Polyphaga</taxon>
        <taxon>Scarabaeiformia</taxon>
        <taxon>Scarabaeidae</taxon>
        <taxon>Rutelinae</taxon>
        <taxon>Popillia</taxon>
    </lineage>
</organism>
<evidence type="ECO:0000313" key="3">
    <source>
        <dbReference type="EMBL" id="KAK9737876.1"/>
    </source>
</evidence>
<proteinExistence type="predicted"/>
<dbReference type="GO" id="GO:0044295">
    <property type="term" value="C:axonal growth cone"/>
    <property type="evidence" value="ECO:0007669"/>
    <property type="project" value="TreeGrafter"/>
</dbReference>
<gene>
    <name evidence="3" type="ORF">QE152_g10383</name>
</gene>
<accession>A0AAW1LRQ0</accession>
<dbReference type="GO" id="GO:0031252">
    <property type="term" value="C:cell leading edge"/>
    <property type="evidence" value="ECO:0007669"/>
    <property type="project" value="TreeGrafter"/>
</dbReference>